<dbReference type="PANTHER" id="PTHR30041">
    <property type="entry name" value="ARSENATE REDUCTASE"/>
    <property type="match status" value="1"/>
</dbReference>
<dbReference type="InterPro" id="IPR036249">
    <property type="entry name" value="Thioredoxin-like_sf"/>
</dbReference>
<sequence>METLPLDSRVSLRDMKQNPISENELETLKALSGSYESLFNKRAQLYKQRDLKNKQLSEDDYKDLLLEHYTFLKRPALVLENQLFIGNASKTVEAAKKALNEQP</sequence>
<comment type="caution">
    <text evidence="3">The sequence shown here is derived from an EMBL/GenBank/DDBJ whole genome shotgun (WGS) entry which is preliminary data.</text>
</comment>
<dbReference type="SUPFAM" id="SSF52833">
    <property type="entry name" value="Thioredoxin-like"/>
    <property type="match status" value="1"/>
</dbReference>
<reference evidence="3" key="2">
    <citation type="submission" date="2020-09" db="EMBL/GenBank/DDBJ databases">
        <authorList>
            <person name="Sun Q."/>
            <person name="Zhou Y."/>
        </authorList>
    </citation>
    <scope>NUCLEOTIDE SEQUENCE</scope>
    <source>
        <strain evidence="3">CGMCC 1.12924</strain>
    </source>
</reference>
<dbReference type="Proteomes" id="UP000652231">
    <property type="component" value="Unassembled WGS sequence"/>
</dbReference>
<organism evidence="3 4">
    <name type="scientific">Planktosalinus lacus</name>
    <dbReference type="NCBI Taxonomy" id="1526573"/>
    <lineage>
        <taxon>Bacteria</taxon>
        <taxon>Pseudomonadati</taxon>
        <taxon>Bacteroidota</taxon>
        <taxon>Flavobacteriia</taxon>
        <taxon>Flavobacteriales</taxon>
        <taxon>Flavobacteriaceae</taxon>
        <taxon>Planktosalinus</taxon>
    </lineage>
</organism>
<proteinExistence type="inferred from homology"/>
<dbReference type="Pfam" id="PF03960">
    <property type="entry name" value="ArsC"/>
    <property type="match status" value="1"/>
</dbReference>
<keyword evidence="4" id="KW-1185">Reference proteome</keyword>
<comment type="similarity">
    <text evidence="1 2">Belongs to the ArsC family.</text>
</comment>
<dbReference type="PROSITE" id="PS51353">
    <property type="entry name" value="ARSC"/>
    <property type="match status" value="1"/>
</dbReference>
<evidence type="ECO:0000256" key="2">
    <source>
        <dbReference type="PROSITE-ProRule" id="PRU01282"/>
    </source>
</evidence>
<gene>
    <name evidence="3" type="ORF">GCM10011312_02140</name>
</gene>
<accession>A0A8J2Y871</accession>
<dbReference type="Gene3D" id="3.40.30.10">
    <property type="entry name" value="Glutaredoxin"/>
    <property type="match status" value="1"/>
</dbReference>
<evidence type="ECO:0000313" key="3">
    <source>
        <dbReference type="EMBL" id="GGD81360.1"/>
    </source>
</evidence>
<evidence type="ECO:0000313" key="4">
    <source>
        <dbReference type="Proteomes" id="UP000652231"/>
    </source>
</evidence>
<dbReference type="InterPro" id="IPR006660">
    <property type="entry name" value="Arsenate_reductase-like"/>
</dbReference>
<evidence type="ECO:0000256" key="1">
    <source>
        <dbReference type="ARBA" id="ARBA00007198"/>
    </source>
</evidence>
<protein>
    <submittedName>
        <fullName evidence="3">Arsenate reductase</fullName>
    </submittedName>
</protein>
<dbReference type="AlphaFoldDB" id="A0A8J2Y871"/>
<reference evidence="3" key="1">
    <citation type="journal article" date="2014" name="Int. J. Syst. Evol. Microbiol.">
        <title>Complete genome sequence of Corynebacterium casei LMG S-19264T (=DSM 44701T), isolated from a smear-ripened cheese.</title>
        <authorList>
            <consortium name="US DOE Joint Genome Institute (JGI-PGF)"/>
            <person name="Walter F."/>
            <person name="Albersmeier A."/>
            <person name="Kalinowski J."/>
            <person name="Ruckert C."/>
        </authorList>
    </citation>
    <scope>NUCLEOTIDE SEQUENCE</scope>
    <source>
        <strain evidence="3">CGMCC 1.12924</strain>
    </source>
</reference>
<dbReference type="EMBL" id="BMGK01000001">
    <property type="protein sequence ID" value="GGD81360.1"/>
    <property type="molecule type" value="Genomic_DNA"/>
</dbReference>
<name>A0A8J2Y871_9FLAO</name>
<dbReference type="PANTHER" id="PTHR30041:SF8">
    <property type="entry name" value="PROTEIN YFFB"/>
    <property type="match status" value="1"/>
</dbReference>